<feature type="transmembrane region" description="Helical" evidence="2">
    <location>
        <begin position="40"/>
        <end position="60"/>
    </location>
</feature>
<comment type="caution">
    <text evidence="3">The sequence shown here is derived from an EMBL/GenBank/DDBJ whole genome shotgun (WGS) entry which is preliminary data.</text>
</comment>
<dbReference type="EMBL" id="QGTS01000039">
    <property type="protein sequence ID" value="PWV98591.1"/>
    <property type="molecule type" value="Genomic_DNA"/>
</dbReference>
<name>A0A317PFA0_9ENTR</name>
<keyword evidence="2" id="KW-1133">Transmembrane helix</keyword>
<evidence type="ECO:0000256" key="2">
    <source>
        <dbReference type="SAM" id="Phobius"/>
    </source>
</evidence>
<feature type="region of interest" description="Disordered" evidence="1">
    <location>
        <begin position="280"/>
        <end position="346"/>
    </location>
</feature>
<protein>
    <submittedName>
        <fullName evidence="3">Uncharacterized protein</fullName>
    </submittedName>
</protein>
<keyword evidence="2" id="KW-0812">Transmembrane</keyword>
<feature type="transmembrane region" description="Helical" evidence="2">
    <location>
        <begin position="72"/>
        <end position="91"/>
    </location>
</feature>
<dbReference type="Proteomes" id="UP000246744">
    <property type="component" value="Unassembled WGS sequence"/>
</dbReference>
<organism evidence="3 4">
    <name type="scientific">Mangrovibacter plantisponsor</name>
    <dbReference type="NCBI Taxonomy" id="451513"/>
    <lineage>
        <taxon>Bacteria</taxon>
        <taxon>Pseudomonadati</taxon>
        <taxon>Pseudomonadota</taxon>
        <taxon>Gammaproteobacteria</taxon>
        <taxon>Enterobacterales</taxon>
        <taxon>Enterobacteriaceae</taxon>
        <taxon>Mangrovibacter</taxon>
    </lineage>
</organism>
<evidence type="ECO:0000256" key="1">
    <source>
        <dbReference type="SAM" id="MobiDB-lite"/>
    </source>
</evidence>
<keyword evidence="4" id="KW-1185">Reference proteome</keyword>
<feature type="compositionally biased region" description="Basic and acidic residues" evidence="1">
    <location>
        <begin position="291"/>
        <end position="301"/>
    </location>
</feature>
<accession>A0A317PFA0</accession>
<sequence>AEMALASGVLILMASAVEIVGQSAAVLNLFNRGTELLKVAGMTAGLAVIIQGIVLGLRAWELRQTGDVTASIFYILAALSTIGAGGLGFILSNAGKFILFGPVGWCIALGILAATLVALGNRYIRSPLERWLSHCCFGNRNRCDEREPVWHPESLEDLQECLDALAIITSGVSVQLRYDRLAALSKAAPLPGTRLLAARVILADCHPENSAWRVELAGITHGGIRQVLACSASADQQGNLPPLQPQTYEALQVQYPRADVMAPNPQPVRQVTAATTLAETWFTREQAPEPGRQDNTGRARAEQPAQGPASGSTCPQDNAPTAGSQPEKNCGQKKPEPHGLQLDGTFPLNTTRFKRAELSVVWWPDKALPDEYLQLATHMD</sequence>
<keyword evidence="2" id="KW-0472">Membrane</keyword>
<reference evidence="3 4" key="1">
    <citation type="submission" date="2018-05" db="EMBL/GenBank/DDBJ databases">
        <title>Genomic Encyclopedia of Type Strains, Phase IV (KMG-IV): sequencing the most valuable type-strain genomes for metagenomic binning, comparative biology and taxonomic classification.</title>
        <authorList>
            <person name="Goeker M."/>
        </authorList>
    </citation>
    <scope>NUCLEOTIDE SEQUENCE [LARGE SCALE GENOMIC DNA]</scope>
    <source>
        <strain evidence="3 4">DSM 19579</strain>
    </source>
</reference>
<evidence type="ECO:0000313" key="4">
    <source>
        <dbReference type="Proteomes" id="UP000246744"/>
    </source>
</evidence>
<feature type="compositionally biased region" description="Polar residues" evidence="1">
    <location>
        <begin position="309"/>
        <end position="327"/>
    </location>
</feature>
<feature type="transmembrane region" description="Helical" evidence="2">
    <location>
        <begin position="97"/>
        <end position="120"/>
    </location>
</feature>
<evidence type="ECO:0000313" key="3">
    <source>
        <dbReference type="EMBL" id="PWV98591.1"/>
    </source>
</evidence>
<proteinExistence type="predicted"/>
<gene>
    <name evidence="3" type="ORF">DES37_1393</name>
</gene>
<dbReference type="AlphaFoldDB" id="A0A317PFA0"/>
<feature type="non-terminal residue" evidence="3">
    <location>
        <position position="1"/>
    </location>
</feature>